<accession>A0A3A4P0M8</accession>
<organism evidence="1 2">
    <name type="scientific">Abyssobacteria bacterium (strain SURF_5)</name>
    <dbReference type="NCBI Taxonomy" id="2093360"/>
    <lineage>
        <taxon>Bacteria</taxon>
        <taxon>Pseudomonadati</taxon>
        <taxon>Candidatus Hydrogenedentota</taxon>
        <taxon>Candidatus Abyssobacteria</taxon>
    </lineage>
</organism>
<name>A0A3A4P0M8_ABYX5</name>
<dbReference type="AlphaFoldDB" id="A0A3A4P0M8"/>
<dbReference type="EMBL" id="QZKU01000067">
    <property type="protein sequence ID" value="RJP21544.1"/>
    <property type="molecule type" value="Genomic_DNA"/>
</dbReference>
<protein>
    <submittedName>
        <fullName evidence="1">Uncharacterized protein</fullName>
    </submittedName>
</protein>
<dbReference type="Proteomes" id="UP000265882">
    <property type="component" value="Unassembled WGS sequence"/>
</dbReference>
<proteinExistence type="predicted"/>
<evidence type="ECO:0000313" key="1">
    <source>
        <dbReference type="EMBL" id="RJP21544.1"/>
    </source>
</evidence>
<comment type="caution">
    <text evidence="1">The sequence shown here is derived from an EMBL/GenBank/DDBJ whole genome shotgun (WGS) entry which is preliminary data.</text>
</comment>
<gene>
    <name evidence="1" type="ORF">C4520_09650</name>
</gene>
<sequence length="66" mass="7660">MKKFFFIALKQGKTCEGIIRAESIDRARRKLMREGMEEINLAILRSDELDFLDMDDHVEECANPGN</sequence>
<evidence type="ECO:0000313" key="2">
    <source>
        <dbReference type="Proteomes" id="UP000265882"/>
    </source>
</evidence>
<reference evidence="1 2" key="1">
    <citation type="journal article" date="2017" name="ISME J.">
        <title>Energy and carbon metabolisms in a deep terrestrial subsurface fluid microbial community.</title>
        <authorList>
            <person name="Momper L."/>
            <person name="Jungbluth S.P."/>
            <person name="Lee M.D."/>
            <person name="Amend J.P."/>
        </authorList>
    </citation>
    <scope>NUCLEOTIDE SEQUENCE [LARGE SCALE GENOMIC DNA]</scope>
    <source>
        <strain evidence="1">SURF_5</strain>
    </source>
</reference>